<gene>
    <name evidence="1" type="ORF">NKI27_05495</name>
    <name evidence="2" type="ORF">NKI27_05960</name>
</gene>
<keyword evidence="3" id="KW-1185">Reference proteome</keyword>
<proteinExistence type="predicted"/>
<accession>A0ABY6N508</accession>
<evidence type="ECO:0008006" key="4">
    <source>
        <dbReference type="Google" id="ProtNLM"/>
    </source>
</evidence>
<dbReference type="Proteomes" id="UP001163739">
    <property type="component" value="Chromosome"/>
</dbReference>
<organism evidence="1 3">
    <name type="scientific">Alkalimarinus alittae</name>
    <dbReference type="NCBI Taxonomy" id="2961619"/>
    <lineage>
        <taxon>Bacteria</taxon>
        <taxon>Pseudomonadati</taxon>
        <taxon>Pseudomonadota</taxon>
        <taxon>Gammaproteobacteria</taxon>
        <taxon>Alteromonadales</taxon>
        <taxon>Alteromonadaceae</taxon>
        <taxon>Alkalimarinus</taxon>
    </lineage>
</organism>
<dbReference type="EMBL" id="CP100390">
    <property type="protein sequence ID" value="UZE97295.1"/>
    <property type="molecule type" value="Genomic_DNA"/>
</dbReference>
<dbReference type="RefSeq" id="WP_265048683.1">
    <property type="nucleotide sequence ID" value="NZ_CP100390.1"/>
</dbReference>
<evidence type="ECO:0000313" key="2">
    <source>
        <dbReference type="EMBL" id="UZE97295.1"/>
    </source>
</evidence>
<dbReference type="NCBIfam" id="NF047593">
    <property type="entry name" value="IS66_ISAeme5_TnpA"/>
    <property type="match status" value="1"/>
</dbReference>
<sequence>MSKSALTKKQAYWLNHIQQCEQKKLTAPAYCDQHDLKVSQLYSYKHELRRKGFLQTESTTAFAKALVTPSQKTATVRAHPVAFSLSVAWGKFRLQMTTGGPLS</sequence>
<dbReference type="EMBL" id="CP100390">
    <property type="protein sequence ID" value="UZE97203.1"/>
    <property type="molecule type" value="Genomic_DNA"/>
</dbReference>
<evidence type="ECO:0000313" key="3">
    <source>
        <dbReference type="Proteomes" id="UP001163739"/>
    </source>
</evidence>
<protein>
    <recommendedName>
        <fullName evidence="4">Transposase</fullName>
    </recommendedName>
</protein>
<reference evidence="1" key="1">
    <citation type="submission" date="2022-06" db="EMBL/GenBank/DDBJ databases">
        <title>Alkalimarinus sp. nov., isolated from gut of a Alitta virens.</title>
        <authorList>
            <person name="Yang A.I."/>
            <person name="Shin N.-R."/>
        </authorList>
    </citation>
    <scope>NUCLEOTIDE SEQUENCE</scope>
    <source>
        <strain evidence="1">A2M4</strain>
    </source>
</reference>
<evidence type="ECO:0000313" key="1">
    <source>
        <dbReference type="EMBL" id="UZE97203.1"/>
    </source>
</evidence>
<name>A0ABY6N508_9ALTE</name>